<dbReference type="InterPro" id="IPR049326">
    <property type="entry name" value="Rhodopsin_dom_fungi"/>
</dbReference>
<sequence>MMSPSDVGGLTPSKLLSIIWVVTAIAITLVLSRFAIRLFIAKKTTIDNILVSDMLVLVALVTLVTMAGLYGQIIPIMFDLDLAAAGKPPPETMHEFDERADRYLRIQFVIIILFWTCVWAVKLSILVFYKSLFDRLSRKYLYAWWALVSFVALTYVGCWVFQFESCSPLKSYFKIGDCDRPRDVGVSNDSLYYSTAVDIACDLSIMALPLLLLLELFGVNRKQKAGLAAIFCLGFIIIAVALARVFLTRATKEHHVDPIWLALWSQIEASVASLPSFGWLLNKRARSRSASKRRNATSSGRSTSGVRSPKYPTEALRLGTIRQGTFLEIDSQDPQDSFDHLAAADREGAPNTVISKSSRTESQENILPSVPHNRILLRQDMVRTEETL</sequence>
<dbReference type="Pfam" id="PF20684">
    <property type="entry name" value="Fung_rhodopsin"/>
    <property type="match status" value="1"/>
</dbReference>
<evidence type="ECO:0000256" key="5">
    <source>
        <dbReference type="ARBA" id="ARBA00038359"/>
    </source>
</evidence>
<keyword evidence="3 7" id="KW-1133">Transmembrane helix</keyword>
<comment type="subcellular location">
    <subcellularLocation>
        <location evidence="1">Membrane</location>
        <topology evidence="1">Multi-pass membrane protein</topology>
    </subcellularLocation>
</comment>
<evidence type="ECO:0000259" key="8">
    <source>
        <dbReference type="Pfam" id="PF20684"/>
    </source>
</evidence>
<feature type="transmembrane region" description="Helical" evidence="7">
    <location>
        <begin position="226"/>
        <end position="247"/>
    </location>
</feature>
<dbReference type="PANTHER" id="PTHR33048:SF162">
    <property type="entry name" value="SATRATOXIN BIOSYNTHESIS SC1 CLUSTER PROTEIN 4"/>
    <property type="match status" value="1"/>
</dbReference>
<name>A0A8H3FL25_9LECA</name>
<evidence type="ECO:0000256" key="2">
    <source>
        <dbReference type="ARBA" id="ARBA00022692"/>
    </source>
</evidence>
<keyword evidence="2 7" id="KW-0812">Transmembrane</keyword>
<proteinExistence type="inferred from homology"/>
<feature type="transmembrane region" description="Helical" evidence="7">
    <location>
        <begin position="48"/>
        <end position="70"/>
    </location>
</feature>
<evidence type="ECO:0000256" key="3">
    <source>
        <dbReference type="ARBA" id="ARBA00022989"/>
    </source>
</evidence>
<comment type="caution">
    <text evidence="9">The sequence shown here is derived from an EMBL/GenBank/DDBJ whole genome shotgun (WGS) entry which is preliminary data.</text>
</comment>
<dbReference type="AlphaFoldDB" id="A0A8H3FL25"/>
<dbReference type="OrthoDB" id="444631at2759"/>
<evidence type="ECO:0000313" key="10">
    <source>
        <dbReference type="Proteomes" id="UP000664203"/>
    </source>
</evidence>
<organism evidence="9 10">
    <name type="scientific">Alectoria fallacina</name>
    <dbReference type="NCBI Taxonomy" id="1903189"/>
    <lineage>
        <taxon>Eukaryota</taxon>
        <taxon>Fungi</taxon>
        <taxon>Dikarya</taxon>
        <taxon>Ascomycota</taxon>
        <taxon>Pezizomycotina</taxon>
        <taxon>Lecanoromycetes</taxon>
        <taxon>OSLEUM clade</taxon>
        <taxon>Lecanoromycetidae</taxon>
        <taxon>Lecanorales</taxon>
        <taxon>Lecanorineae</taxon>
        <taxon>Parmeliaceae</taxon>
        <taxon>Alectoria</taxon>
    </lineage>
</organism>
<keyword evidence="4 7" id="KW-0472">Membrane</keyword>
<feature type="transmembrane region" description="Helical" evidence="7">
    <location>
        <begin position="191"/>
        <end position="214"/>
    </location>
</feature>
<feature type="compositionally biased region" description="Low complexity" evidence="6">
    <location>
        <begin position="296"/>
        <end position="308"/>
    </location>
</feature>
<feature type="region of interest" description="Disordered" evidence="6">
    <location>
        <begin position="290"/>
        <end position="310"/>
    </location>
</feature>
<comment type="similarity">
    <text evidence="5">Belongs to the SAT4 family.</text>
</comment>
<evidence type="ECO:0000256" key="7">
    <source>
        <dbReference type="SAM" id="Phobius"/>
    </source>
</evidence>
<dbReference type="EMBL" id="CAJPDR010000215">
    <property type="protein sequence ID" value="CAF9926509.1"/>
    <property type="molecule type" value="Genomic_DNA"/>
</dbReference>
<dbReference type="InterPro" id="IPR052337">
    <property type="entry name" value="SAT4-like"/>
</dbReference>
<dbReference type="GO" id="GO:0016020">
    <property type="term" value="C:membrane"/>
    <property type="evidence" value="ECO:0007669"/>
    <property type="project" value="UniProtKB-SubCell"/>
</dbReference>
<evidence type="ECO:0000256" key="1">
    <source>
        <dbReference type="ARBA" id="ARBA00004141"/>
    </source>
</evidence>
<feature type="transmembrane region" description="Helical" evidence="7">
    <location>
        <begin position="141"/>
        <end position="162"/>
    </location>
</feature>
<evidence type="ECO:0000313" key="9">
    <source>
        <dbReference type="EMBL" id="CAF9926509.1"/>
    </source>
</evidence>
<feature type="transmembrane region" description="Helical" evidence="7">
    <location>
        <begin position="106"/>
        <end position="129"/>
    </location>
</feature>
<keyword evidence="10" id="KW-1185">Reference proteome</keyword>
<feature type="domain" description="Rhodopsin" evidence="8">
    <location>
        <begin position="33"/>
        <end position="272"/>
    </location>
</feature>
<feature type="transmembrane region" description="Helical" evidence="7">
    <location>
        <begin position="259"/>
        <end position="281"/>
    </location>
</feature>
<evidence type="ECO:0000256" key="6">
    <source>
        <dbReference type="SAM" id="MobiDB-lite"/>
    </source>
</evidence>
<gene>
    <name evidence="9" type="ORF">ALECFALPRED_003458</name>
</gene>
<protein>
    <recommendedName>
        <fullName evidence="8">Rhodopsin domain-containing protein</fullName>
    </recommendedName>
</protein>
<accession>A0A8H3FL25</accession>
<dbReference type="PANTHER" id="PTHR33048">
    <property type="entry name" value="PTH11-LIKE INTEGRAL MEMBRANE PROTEIN (AFU_ORTHOLOGUE AFUA_5G11245)"/>
    <property type="match status" value="1"/>
</dbReference>
<evidence type="ECO:0000256" key="4">
    <source>
        <dbReference type="ARBA" id="ARBA00023136"/>
    </source>
</evidence>
<reference evidence="9" key="1">
    <citation type="submission" date="2021-03" db="EMBL/GenBank/DDBJ databases">
        <authorList>
            <person name="Tagirdzhanova G."/>
        </authorList>
    </citation>
    <scope>NUCLEOTIDE SEQUENCE</scope>
</reference>
<feature type="transmembrane region" description="Helical" evidence="7">
    <location>
        <begin position="15"/>
        <end position="36"/>
    </location>
</feature>
<dbReference type="Proteomes" id="UP000664203">
    <property type="component" value="Unassembled WGS sequence"/>
</dbReference>